<evidence type="ECO:0000256" key="2">
    <source>
        <dbReference type="SAM" id="MobiDB-lite"/>
    </source>
</evidence>
<feature type="coiled-coil region" evidence="1">
    <location>
        <begin position="913"/>
        <end position="950"/>
    </location>
</feature>
<dbReference type="Proteomes" id="UP000789342">
    <property type="component" value="Unassembled WGS sequence"/>
</dbReference>
<feature type="compositionally biased region" description="Low complexity" evidence="2">
    <location>
        <begin position="116"/>
        <end position="128"/>
    </location>
</feature>
<feature type="compositionally biased region" description="Low complexity" evidence="2">
    <location>
        <begin position="750"/>
        <end position="762"/>
    </location>
</feature>
<feature type="compositionally biased region" description="Basic and acidic residues" evidence="2">
    <location>
        <begin position="241"/>
        <end position="265"/>
    </location>
</feature>
<feature type="region of interest" description="Disordered" evidence="2">
    <location>
        <begin position="285"/>
        <end position="409"/>
    </location>
</feature>
<feature type="compositionally biased region" description="Polar residues" evidence="2">
    <location>
        <begin position="287"/>
        <end position="315"/>
    </location>
</feature>
<dbReference type="EMBL" id="CAJVPV010005289">
    <property type="protein sequence ID" value="CAG8588436.1"/>
    <property type="molecule type" value="Genomic_DNA"/>
</dbReference>
<evidence type="ECO:0000313" key="4">
    <source>
        <dbReference type="Proteomes" id="UP000789342"/>
    </source>
</evidence>
<feature type="region of interest" description="Disordered" evidence="2">
    <location>
        <begin position="1096"/>
        <end position="1152"/>
    </location>
</feature>
<accession>A0A9N9C421</accession>
<dbReference type="OrthoDB" id="2157184at2759"/>
<dbReference type="PANTHER" id="PTHR45615:SF63">
    <property type="entry name" value="CHROMOSOME UNDETERMINED SCAFFOLD_10, WHOLE GENOME SHOTGUN SEQUENCE"/>
    <property type="match status" value="1"/>
</dbReference>
<reference evidence="3" key="1">
    <citation type="submission" date="2021-06" db="EMBL/GenBank/DDBJ databases">
        <authorList>
            <person name="Kallberg Y."/>
            <person name="Tangrot J."/>
            <person name="Rosling A."/>
        </authorList>
    </citation>
    <scope>NUCLEOTIDE SEQUENCE</scope>
    <source>
        <strain evidence="3">CL551</strain>
    </source>
</reference>
<proteinExistence type="predicted"/>
<feature type="compositionally biased region" description="Low complexity" evidence="2">
    <location>
        <begin position="769"/>
        <end position="786"/>
    </location>
</feature>
<feature type="compositionally biased region" description="Polar residues" evidence="2">
    <location>
        <begin position="95"/>
        <end position="115"/>
    </location>
</feature>
<feature type="region of interest" description="Disordered" evidence="2">
    <location>
        <begin position="49"/>
        <end position="141"/>
    </location>
</feature>
<feature type="region of interest" description="Disordered" evidence="2">
    <location>
        <begin position="153"/>
        <end position="201"/>
    </location>
</feature>
<organism evidence="3 4">
    <name type="scientific">Acaulospora morrowiae</name>
    <dbReference type="NCBI Taxonomy" id="94023"/>
    <lineage>
        <taxon>Eukaryota</taxon>
        <taxon>Fungi</taxon>
        <taxon>Fungi incertae sedis</taxon>
        <taxon>Mucoromycota</taxon>
        <taxon>Glomeromycotina</taxon>
        <taxon>Glomeromycetes</taxon>
        <taxon>Diversisporales</taxon>
        <taxon>Acaulosporaceae</taxon>
        <taxon>Acaulospora</taxon>
    </lineage>
</organism>
<feature type="compositionally biased region" description="Polar residues" evidence="2">
    <location>
        <begin position="1"/>
        <end position="16"/>
    </location>
</feature>
<sequence length="1422" mass="160780">MGDLGQQSKSSQTQYPKRQVESDDRNGEGLFLEENNSFLAKNYFGPAIGRPATLQDMDSEDTSSLSSASTTLRKGKHFDSSDKHSSSIQGKKLNNPVTISEDSRAFLSSLSPETQSIISSVRSSSSTINEHRKKPNVSRSMVDEILREARLKAATRALESGSSNSSRKSDVQRSKGGESHKNDETEINHIHRSMDSKKYSITTADEYDHVVESRQGNNAYEEARLESRQDSGFTADDWIDEQARLKKDDKSQQIETAKNSEDTTKNRPPSRMSLPTRLASLIGIHTGDSSSTKAENNRDMNGTSGSTVYNETFSSESKELNHNSAAASSLDEKTTSKGIVSNEADNSKKVPDISIDTNIGKPRKEQRYVVRSPASPRYTKKRTVIRRANVRIHPKNPSDTSDDYQRNSKSPLKTVEISNELDEISAQFQDALGEFSKRYQDSTVALAEKSHLLKKNQELWHILAAKEEEIDCLKNELWEAGNKIQDYEADLKDIIIQQQEPLALNQEDLIRIEREIEDQEVLISGYQKENDKLMNELKSMNEKLRSADREQEEQHSNISELHKENEKLKELLHEKESQESLPEGAAQQIEDMKKEIERLREKEKSHDFKDIALKEMEELKKELSVLRDRDSEYMIKVDDLEHQLSKARDEVEEITRSKTESLENLTEEMNMMKFTYESQIEKVKKDATSKEAKEQRFRKLQSALEKIEDLINTSEVTKICTDLRRTNILPPKKRRKSTSEVSKDTYGYGSTETRSPRSPTTKTLRRSPSRSSMSKSRASSISRTVSPTPSMQSSVSAFSSKTDLHDDSLFDSEEVIELREKVMKLEEESNSSRELAEKLEDELKLAKEIKTRLEETIDSLKKEHAEYKEQHDRKMHEMEELVMLIQSDTLETNEEEKVTTPNPPPVVTDPNLLKELNNKQSIIEELVAKLKRKEEQLEYYQNAYLEKTEEFEQLIERTQAQAQGVAGASPPPASVSNDDSIPNNSNALKYLNDALPGDELGDLSSLPITSDIMGLFGGLGDDGEFSVIEKLIAQLERTIVERTMQRDAAHQRATDAESKLLAISREKMSWGSGYDTTVKQLKTQVQQLQELLQLERKAARKTNNSATLSEKESTMENDESKLVSNEPKPPTSTEQKPSNPPSDDQSSSSDLRKLRSQIESLTAENITLRTQLKTSEAVRQAVHENTLTILQQNNKYNLATDEDESGLRKLAMEKDAEVSVWKGRCAGLEHVVERQRELLAHVVPTVKKGQINEKHTGKLFDDDAIDIKEFAGLNENAKQIIQKLHEENVLMRQALSICCQQSNGKIDDAPPKYTPLEPNAKSTPTAVQLEALGLQISEMEARFLKREKELQEVIADTKRQGELQLERWRAKWGAIIDKKNSEIKGFRNELEALMKCLGNLDIGNGGGISNGIIPNSITKNIS</sequence>
<feature type="compositionally biased region" description="Basic residues" evidence="2">
    <location>
        <begin position="378"/>
        <end position="394"/>
    </location>
</feature>
<feature type="coiled-coil region" evidence="1">
    <location>
        <begin position="815"/>
        <end position="877"/>
    </location>
</feature>
<keyword evidence="4" id="KW-1185">Reference proteome</keyword>
<protein>
    <submittedName>
        <fullName evidence="3">13641_t:CDS:1</fullName>
    </submittedName>
</protein>
<feature type="compositionally biased region" description="Low complexity" evidence="2">
    <location>
        <begin position="1135"/>
        <end position="1149"/>
    </location>
</feature>
<feature type="coiled-coil region" evidence="1">
    <location>
        <begin position="463"/>
        <end position="710"/>
    </location>
</feature>
<feature type="compositionally biased region" description="Basic and acidic residues" evidence="2">
    <location>
        <begin position="1109"/>
        <end position="1121"/>
    </location>
</feature>
<feature type="region of interest" description="Disordered" evidence="2">
    <location>
        <begin position="722"/>
        <end position="800"/>
    </location>
</feature>
<evidence type="ECO:0000256" key="1">
    <source>
        <dbReference type="SAM" id="Coils"/>
    </source>
</evidence>
<feature type="region of interest" description="Disordered" evidence="2">
    <location>
        <begin position="1"/>
        <end position="32"/>
    </location>
</feature>
<evidence type="ECO:0000313" key="3">
    <source>
        <dbReference type="EMBL" id="CAG8588436.1"/>
    </source>
</evidence>
<feature type="compositionally biased region" description="Basic and acidic residues" evidence="2">
    <location>
        <begin position="167"/>
        <end position="198"/>
    </location>
</feature>
<name>A0A9N9C421_9GLOM</name>
<feature type="coiled-coil region" evidence="1">
    <location>
        <begin position="1267"/>
        <end position="1294"/>
    </location>
</feature>
<dbReference type="PANTHER" id="PTHR45615">
    <property type="entry name" value="MYOSIN HEAVY CHAIN, NON-MUSCLE"/>
    <property type="match status" value="1"/>
</dbReference>
<feature type="compositionally biased region" description="Low complexity" evidence="2">
    <location>
        <begin position="62"/>
        <end position="71"/>
    </location>
</feature>
<feature type="compositionally biased region" description="Polar residues" evidence="2">
    <location>
        <begin position="787"/>
        <end position="800"/>
    </location>
</feature>
<comment type="caution">
    <text evidence="3">The sequence shown here is derived from an EMBL/GenBank/DDBJ whole genome shotgun (WGS) entry which is preliminary data.</text>
</comment>
<gene>
    <name evidence="3" type="ORF">AMORRO_LOCUS7234</name>
</gene>
<keyword evidence="1" id="KW-0175">Coiled coil</keyword>
<feature type="region of interest" description="Disordered" evidence="2">
    <location>
        <begin position="213"/>
        <end position="273"/>
    </location>
</feature>
<feature type="compositionally biased region" description="Basic and acidic residues" evidence="2">
    <location>
        <begin position="18"/>
        <end position="27"/>
    </location>
</feature>